<feature type="transmembrane region" description="Helical" evidence="1">
    <location>
        <begin position="396"/>
        <end position="419"/>
    </location>
</feature>
<dbReference type="InterPro" id="IPR018580">
    <property type="entry name" value="Uncharacterised_YfhO"/>
</dbReference>
<feature type="transmembrane region" description="Helical" evidence="1">
    <location>
        <begin position="192"/>
        <end position="210"/>
    </location>
</feature>
<dbReference type="AlphaFoldDB" id="A0A831SSR1"/>
<feature type="transmembrane region" description="Helical" evidence="1">
    <location>
        <begin position="474"/>
        <end position="495"/>
    </location>
</feature>
<keyword evidence="1" id="KW-0472">Membrane</keyword>
<feature type="transmembrane region" description="Helical" evidence="1">
    <location>
        <begin position="6"/>
        <end position="28"/>
    </location>
</feature>
<sequence length="546" mass="60107">MKKPFVLHAVAAVLYGVLVAVLFFPVVFQSMQPASPDSVSPMATALALEKLAMESGTYPLWQPWSFSGMPSVGAFSWLDGLYYPGNILDLFHIDGLMQQLLHLVFAGSGVFLLLRTFDLHPIAAWTAGMAYMLAPYMVTMFVYGHGSQLMTAAYMPWMVWVVLRVLRTGSPADMGILALLAGFQLQRAHVQIAYYSWMSVALLLLVVLVMERSTLRAAAAKTLKLAVSLGLGIVISLQVYLPVLNYTPFSVRGASDAGGAAYEYATMWSMHPSELLTFLIPGAYGFGGITYWGHMPFTDYPNYAGIAVLVLAVVGAWSMRHHMMTRYLLIATVLYLLVSFGKYWSPVYDLFYHTAPMFNRFRVPSMILIAVVFNVSLLAGFGLHKVIEGIRSGGVNVLKAASLLLALLIVIVLLSGPWLETPIRSAFPAVPGAGVQLERIVDNVRWEEIRGSFRLLVVTVVVCFGLFWLRSRDVIGGSVSAVLLALVMMADLLWVDSQVLYPSPGSLRRSQLVQDHELRQGVSGDEVLSFLENRDGVFRIYPAGTL</sequence>
<feature type="transmembrane region" description="Helical" evidence="1">
    <location>
        <begin position="123"/>
        <end position="145"/>
    </location>
</feature>
<evidence type="ECO:0000313" key="2">
    <source>
        <dbReference type="EMBL" id="HED30433.1"/>
    </source>
</evidence>
<feature type="transmembrane region" description="Helical" evidence="1">
    <location>
        <begin position="157"/>
        <end position="180"/>
    </location>
</feature>
<dbReference type="Proteomes" id="UP000886335">
    <property type="component" value="Unassembled WGS sequence"/>
</dbReference>
<reference evidence="2" key="1">
    <citation type="journal article" date="2020" name="mSystems">
        <title>Genome- and Community-Level Interaction Insights into Carbon Utilization and Element Cycling Functions of Hydrothermarchaeota in Hydrothermal Sediment.</title>
        <authorList>
            <person name="Zhou Z."/>
            <person name="Liu Y."/>
            <person name="Xu W."/>
            <person name="Pan J."/>
            <person name="Luo Z.H."/>
            <person name="Li M."/>
        </authorList>
    </citation>
    <scope>NUCLEOTIDE SEQUENCE [LARGE SCALE GENOMIC DNA]</scope>
    <source>
        <strain evidence="2">SpSt-1181</strain>
    </source>
</reference>
<keyword evidence="1" id="KW-0812">Transmembrane</keyword>
<dbReference type="PANTHER" id="PTHR38454:SF1">
    <property type="entry name" value="INTEGRAL MEMBRANE PROTEIN"/>
    <property type="match status" value="1"/>
</dbReference>
<feature type="transmembrane region" description="Helical" evidence="1">
    <location>
        <begin position="365"/>
        <end position="384"/>
    </location>
</feature>
<evidence type="ECO:0000256" key="1">
    <source>
        <dbReference type="SAM" id="Phobius"/>
    </source>
</evidence>
<feature type="transmembrane region" description="Helical" evidence="1">
    <location>
        <begin position="451"/>
        <end position="469"/>
    </location>
</feature>
<gene>
    <name evidence="2" type="ORF">ENN50_01815</name>
</gene>
<dbReference type="EMBL" id="DSBW01000045">
    <property type="protein sequence ID" value="HED30433.1"/>
    <property type="molecule type" value="Genomic_DNA"/>
</dbReference>
<organism evidence="2">
    <name type="scientific">Prosthecochloris aestuarii</name>
    <dbReference type="NCBI Taxonomy" id="1102"/>
    <lineage>
        <taxon>Bacteria</taxon>
        <taxon>Pseudomonadati</taxon>
        <taxon>Chlorobiota</taxon>
        <taxon>Chlorobiia</taxon>
        <taxon>Chlorobiales</taxon>
        <taxon>Chlorobiaceae</taxon>
        <taxon>Prosthecochloris</taxon>
    </lineage>
</organism>
<name>A0A831SSR1_PROAE</name>
<protein>
    <recommendedName>
        <fullName evidence="3">YfhO family protein</fullName>
    </recommendedName>
</protein>
<comment type="caution">
    <text evidence="2">The sequence shown here is derived from an EMBL/GenBank/DDBJ whole genome shotgun (WGS) entry which is preliminary data.</text>
</comment>
<proteinExistence type="predicted"/>
<keyword evidence="1" id="KW-1133">Transmembrane helix</keyword>
<feature type="transmembrane region" description="Helical" evidence="1">
    <location>
        <begin position="300"/>
        <end position="319"/>
    </location>
</feature>
<dbReference type="PANTHER" id="PTHR38454">
    <property type="entry name" value="INTEGRAL MEMBRANE PROTEIN-RELATED"/>
    <property type="match status" value="1"/>
</dbReference>
<feature type="transmembrane region" description="Helical" evidence="1">
    <location>
        <begin position="326"/>
        <end position="345"/>
    </location>
</feature>
<accession>A0A831SSR1</accession>
<feature type="transmembrane region" description="Helical" evidence="1">
    <location>
        <begin position="100"/>
        <end position="117"/>
    </location>
</feature>
<evidence type="ECO:0008006" key="3">
    <source>
        <dbReference type="Google" id="ProtNLM"/>
    </source>
</evidence>
<feature type="non-terminal residue" evidence="2">
    <location>
        <position position="546"/>
    </location>
</feature>
<feature type="transmembrane region" description="Helical" evidence="1">
    <location>
        <begin position="222"/>
        <end position="241"/>
    </location>
</feature>